<dbReference type="EMBL" id="JAVRHY010000001">
    <property type="protein sequence ID" value="MDT0617227.1"/>
    <property type="molecule type" value="Genomic_DNA"/>
</dbReference>
<dbReference type="Gene3D" id="3.20.20.70">
    <property type="entry name" value="Aldolase class I"/>
    <property type="match status" value="1"/>
</dbReference>
<feature type="domain" description="NADH:flavin oxidoreductase/NADH oxidase N-terminal" evidence="3">
    <location>
        <begin position="6"/>
        <end position="345"/>
    </location>
</feature>
<evidence type="ECO:0000256" key="1">
    <source>
        <dbReference type="ARBA" id="ARBA00022630"/>
    </source>
</evidence>
<dbReference type="RefSeq" id="WP_311656870.1">
    <property type="nucleotide sequence ID" value="NZ_JAVRHY010000001.1"/>
</dbReference>
<dbReference type="Pfam" id="PF00724">
    <property type="entry name" value="Oxidored_FMN"/>
    <property type="match status" value="1"/>
</dbReference>
<dbReference type="Proteomes" id="UP001259982">
    <property type="component" value="Unassembled WGS sequence"/>
</dbReference>
<dbReference type="InterPro" id="IPR013785">
    <property type="entry name" value="Aldolase_TIM"/>
</dbReference>
<keyword evidence="5" id="KW-1185">Reference proteome</keyword>
<comment type="caution">
    <text evidence="4">The sequence shown here is derived from an EMBL/GenBank/DDBJ whole genome shotgun (WGS) entry which is preliminary data.</text>
</comment>
<sequence>MTRITDPITLPCGVELPNRLAKAAMTEGLADPRNRATERHINLYNYWAASHVGMALSGNIHVDRRYLERAGNVAVDGNGGLDELKAMAAAGSQNGTHFWAQISHAGRQSPAPICAEPLAPSASAVHMPGAEFNTPRAATEDDIADVIERFVHAAETARACGFGGIQVHAAHGYLLSEFLSPLTNQRNDRWGGSLENRARLLTEIITRVRKAVGPAYPIAVKLNSADFQKGGFSPEDSREVLRMLDDLGVDLVELSGGNYEDPVLLFGDKDANGRPVRESTRQREAYFLDFARDAREVWQRPLMVTGGFRTAQAMNAALAAGELDLIGIGRPLVGDPSCTARLLDGSADSLPRFEDQLQPVGPEQLPDLDEATRLTANTFGHLGWFYMNLFRIGDGEAPATDATMLDSIQKFPPMEQAVVERWDSPWSA</sequence>
<evidence type="ECO:0000313" key="5">
    <source>
        <dbReference type="Proteomes" id="UP001259982"/>
    </source>
</evidence>
<organism evidence="4 5">
    <name type="scientific">Spectribacter acetivorans</name>
    <dbReference type="NCBI Taxonomy" id="3075603"/>
    <lineage>
        <taxon>Bacteria</taxon>
        <taxon>Pseudomonadati</taxon>
        <taxon>Pseudomonadota</taxon>
        <taxon>Gammaproteobacteria</taxon>
        <taxon>Salinisphaerales</taxon>
        <taxon>Salinisphaeraceae</taxon>
        <taxon>Spectribacter</taxon>
    </lineage>
</organism>
<evidence type="ECO:0000313" key="4">
    <source>
        <dbReference type="EMBL" id="MDT0617227.1"/>
    </source>
</evidence>
<dbReference type="PANTHER" id="PTHR43656">
    <property type="entry name" value="BINDING OXIDOREDUCTASE, PUTATIVE (AFU_ORTHOLOGUE AFUA_2G08260)-RELATED"/>
    <property type="match status" value="1"/>
</dbReference>
<keyword evidence="1" id="KW-0285">Flavoprotein</keyword>
<dbReference type="InterPro" id="IPR001155">
    <property type="entry name" value="OxRdtase_FMN_N"/>
</dbReference>
<dbReference type="CDD" id="cd04733">
    <property type="entry name" value="OYE_like_2_FMN"/>
    <property type="match status" value="1"/>
</dbReference>
<proteinExistence type="predicted"/>
<dbReference type="SUPFAM" id="SSF51395">
    <property type="entry name" value="FMN-linked oxidoreductases"/>
    <property type="match status" value="1"/>
</dbReference>
<protein>
    <submittedName>
        <fullName evidence="4">NADH:flavin oxidoreductase/NADH oxidase family protein</fullName>
    </submittedName>
</protein>
<reference evidence="4 5" key="1">
    <citation type="submission" date="2023-09" db="EMBL/GenBank/DDBJ databases">
        <authorList>
            <person name="Rey-Velasco X."/>
        </authorList>
    </citation>
    <scope>NUCLEOTIDE SEQUENCE [LARGE SCALE GENOMIC DNA]</scope>
    <source>
        <strain evidence="4 5">P385</strain>
    </source>
</reference>
<evidence type="ECO:0000259" key="3">
    <source>
        <dbReference type="Pfam" id="PF00724"/>
    </source>
</evidence>
<name>A0ABU3B445_9GAMM</name>
<dbReference type="InterPro" id="IPR051799">
    <property type="entry name" value="NADH_flavin_oxidoreductase"/>
</dbReference>
<accession>A0ABU3B445</accession>
<gene>
    <name evidence="4" type="ORF">RM531_01930</name>
</gene>
<dbReference type="PANTHER" id="PTHR43656:SF2">
    <property type="entry name" value="BINDING OXIDOREDUCTASE, PUTATIVE (AFU_ORTHOLOGUE AFUA_2G08260)-RELATED"/>
    <property type="match status" value="1"/>
</dbReference>
<evidence type="ECO:0000256" key="2">
    <source>
        <dbReference type="ARBA" id="ARBA00023002"/>
    </source>
</evidence>
<keyword evidence="2" id="KW-0560">Oxidoreductase</keyword>